<dbReference type="Gene3D" id="1.10.30.50">
    <property type="match status" value="1"/>
</dbReference>
<reference evidence="1" key="1">
    <citation type="submission" date="2024-04" db="EMBL/GenBank/DDBJ databases">
        <authorList>
            <person name="Adelman N."/>
            <person name="Francis S."/>
            <person name="Griciute V."/>
            <person name="Hart J."/>
            <person name="Matonsi M."/>
            <person name="Hutchison K.W."/>
            <person name="Molloy S.D."/>
            <person name="Viland M.D."/>
            <person name="Lewis C.M."/>
            <person name="Garlena R.A."/>
            <person name="Russell D.A."/>
            <person name="Jacobs-Sera D."/>
            <person name="Hatfull G.F."/>
        </authorList>
    </citation>
    <scope>NUCLEOTIDE SEQUENCE</scope>
</reference>
<accession>A0AAU8GP40</accession>
<gene>
    <name evidence="1" type="primary">27</name>
    <name evidence="1" type="ORF">SEA_HERMIA_27</name>
</gene>
<dbReference type="CDD" id="cd00085">
    <property type="entry name" value="HNHc"/>
    <property type="match status" value="1"/>
</dbReference>
<keyword evidence="1" id="KW-0540">Nuclease</keyword>
<organism evidence="1">
    <name type="scientific">Mycobacterium phage Hermia</name>
    <dbReference type="NCBI Taxonomy" id="3136620"/>
    <lineage>
        <taxon>Viruses</taxon>
    </lineage>
</organism>
<protein>
    <submittedName>
        <fullName evidence="1">HNH endonuclease</fullName>
    </submittedName>
</protein>
<keyword evidence="1" id="KW-0378">Hydrolase</keyword>
<proteinExistence type="predicted"/>
<dbReference type="InterPro" id="IPR003615">
    <property type="entry name" value="HNH_nuc"/>
</dbReference>
<sequence>MTLKTCSTCREEKPLEEFHRCRSREDGRQTSCKPCKIAYASKWNSDNKERHRSNVRRHLAGKRVKDPLFHRLSIMPARARGFGAPVEKFDSLDLELYWLCNGISTTRCYYTGEPLGPDFHLDHKTPLSRGGAHAVDNIVPCTPAANTAKRAMTEAEFRSTLTYTRR</sequence>
<evidence type="ECO:0000313" key="1">
    <source>
        <dbReference type="EMBL" id="XCH42836.1"/>
    </source>
</evidence>
<name>A0AAU8GP40_9VIRU</name>
<keyword evidence="1" id="KW-0255">Endonuclease</keyword>
<dbReference type="GO" id="GO:0004519">
    <property type="term" value="F:endonuclease activity"/>
    <property type="evidence" value="ECO:0007669"/>
    <property type="project" value="UniProtKB-KW"/>
</dbReference>
<dbReference type="EMBL" id="PP750959">
    <property type="protein sequence ID" value="XCH42836.1"/>
    <property type="molecule type" value="Genomic_DNA"/>
</dbReference>